<organism evidence="1 2">
    <name type="scientific">Capnocytophaga leadbetteri</name>
    <dbReference type="NCBI Taxonomy" id="327575"/>
    <lineage>
        <taxon>Bacteria</taxon>
        <taxon>Pseudomonadati</taxon>
        <taxon>Bacteroidota</taxon>
        <taxon>Flavobacteriia</taxon>
        <taxon>Flavobacteriales</taxon>
        <taxon>Flavobacteriaceae</taxon>
        <taxon>Capnocytophaga</taxon>
    </lineage>
</organism>
<keyword evidence="2" id="KW-1185">Reference proteome</keyword>
<evidence type="ECO:0000313" key="1">
    <source>
        <dbReference type="EMBL" id="ATA82047.1"/>
    </source>
</evidence>
<sequence>MKFLKKIITITVFSIVTLSSCQDYNNNITTAMTNKKEFSYATTASAPKGYGIEVYYGLFMDENGEVIAAIPRSGVEYKSWQYDGSKGAQGGDIVPSHIEYVYLSLIEKKFYKVDADLPRDKMLKYFQEGYTLWQERERDEQGNYAHSTYNKITVGAAPGGVIVVWLSGKFNRVEICRLQAEEVFVDKNKFSESLGYNYDPKETQEAFFDYNYDYMIFNGKPKLPPPYGLWDKYRKRYKYRYVLDSYKEEGDYLKGMRSRHYNGEAFWINYNPELCKEYREMAIPYQLDIMTLQYGAEFEFDDTEMMALFEKISKKYPEEPFEIVFKPKFMYRTYDVFVRCKGEEFPLKKCSLKNVWGKD</sequence>
<gene>
    <name evidence="1" type="ORF">CGC53_06665</name>
</gene>
<dbReference type="AlphaFoldDB" id="A0A250FDE5"/>
<protein>
    <recommendedName>
        <fullName evidence="3">DUF2931 family protein</fullName>
    </recommendedName>
</protein>
<dbReference type="PROSITE" id="PS51257">
    <property type="entry name" value="PROKAR_LIPOPROTEIN"/>
    <property type="match status" value="1"/>
</dbReference>
<dbReference type="RefSeq" id="WP_095914108.1">
    <property type="nucleotide sequence ID" value="NZ_CP022384.1"/>
</dbReference>
<evidence type="ECO:0008006" key="3">
    <source>
        <dbReference type="Google" id="ProtNLM"/>
    </source>
</evidence>
<dbReference type="InterPro" id="IPR021326">
    <property type="entry name" value="DUF2931"/>
</dbReference>
<dbReference type="KEGG" id="clk:CGC53_06665"/>
<dbReference type="Pfam" id="PF11153">
    <property type="entry name" value="DUF2931"/>
    <property type="match status" value="1"/>
</dbReference>
<dbReference type="Proteomes" id="UP000217276">
    <property type="component" value="Chromosome"/>
</dbReference>
<accession>A0A250FDE5</accession>
<dbReference type="EMBL" id="CP022384">
    <property type="protein sequence ID" value="ATA82047.1"/>
    <property type="molecule type" value="Genomic_DNA"/>
</dbReference>
<proteinExistence type="predicted"/>
<name>A0A250FDE5_9FLAO</name>
<evidence type="ECO:0000313" key="2">
    <source>
        <dbReference type="Proteomes" id="UP000217276"/>
    </source>
</evidence>
<reference evidence="2" key="1">
    <citation type="submission" date="2017-06" db="EMBL/GenBank/DDBJ databases">
        <title>Capnocytophaga spp. assemblies.</title>
        <authorList>
            <person name="Gulvik C.A."/>
        </authorList>
    </citation>
    <scope>NUCLEOTIDE SEQUENCE [LARGE SCALE GENOMIC DNA]</scope>
    <source>
        <strain evidence="2">H6253</strain>
    </source>
</reference>